<accession>A0A0C3GS82</accession>
<dbReference type="GO" id="GO:0000139">
    <property type="term" value="C:Golgi membrane"/>
    <property type="evidence" value="ECO:0007669"/>
    <property type="project" value="UniProtKB-SubCell"/>
</dbReference>
<sequence>MSNKKNEDLEMSGMDEKEFGKRESLLLKPALHHRARVDSGKGGILSQLENNPGAAVMAYCFSSISMTVVNKYVVSGSSWNLNFLYLAIQAVICTAAILVLKQMGFIPNLAALESGKAKRWLPVSVFFVGMIYTSTKSLQFLSVPVYTIFKNLTIIVIAYGEVLWFGGKVTPLLLLSFGFMVLSSLVAAWADIQAALSGVGRSVETAAALSTLNAGYAWMGLNVFCTAAYVLGTRKFITSLNFKDWDTMFYNNLLSLPIMIICSLVTEDWSSANLAKNFPAESRHNLIIGMLYSGLGAIFISYSSAWCIRKTSSTTYSFVGYLNKLPLAISGIIFFDAPVTFGSISAILLGFFSGLIYGYGKMKQREQSKQVLPTSQPAMSASSQSQKDSSNP</sequence>
<evidence type="ECO:0000256" key="8">
    <source>
        <dbReference type="SAM" id="MobiDB-lite"/>
    </source>
</evidence>
<keyword evidence="7" id="KW-0813">Transport</keyword>
<feature type="transmembrane region" description="Helical" evidence="7">
    <location>
        <begin position="315"/>
        <end position="335"/>
    </location>
</feature>
<evidence type="ECO:0000256" key="6">
    <source>
        <dbReference type="ARBA" id="ARBA00023136"/>
    </source>
</evidence>
<feature type="region of interest" description="Disordered" evidence="8">
    <location>
        <begin position="368"/>
        <end position="392"/>
    </location>
</feature>
<evidence type="ECO:0000256" key="1">
    <source>
        <dbReference type="ARBA" id="ARBA00003420"/>
    </source>
</evidence>
<keyword evidence="7" id="KW-0968">Cytoplasmic vesicle</keyword>
<gene>
    <name evidence="9" type="ORF">OIDMADRAFT_45910</name>
</gene>
<keyword evidence="6 7" id="KW-0472">Membrane</keyword>
<dbReference type="InParanoid" id="A0A0C3GS82"/>
<dbReference type="HOGENOM" id="CLU_025360_1_2_1"/>
<feature type="transmembrane region" description="Helical" evidence="7">
    <location>
        <begin position="286"/>
        <end position="308"/>
    </location>
</feature>
<evidence type="ECO:0000313" key="10">
    <source>
        <dbReference type="Proteomes" id="UP000054321"/>
    </source>
</evidence>
<keyword evidence="5 7" id="KW-1133">Transmembrane helix</keyword>
<keyword evidence="10" id="KW-1185">Reference proteome</keyword>
<dbReference type="OrthoDB" id="417037at2759"/>
<dbReference type="AlphaFoldDB" id="A0A0C3GS82"/>
<feature type="transmembrane region" description="Helical" evidence="7">
    <location>
        <begin position="249"/>
        <end position="266"/>
    </location>
</feature>
<feature type="transmembrane region" description="Helical" evidence="7">
    <location>
        <begin position="79"/>
        <end position="100"/>
    </location>
</feature>
<dbReference type="GO" id="GO:0005789">
    <property type="term" value="C:endoplasmic reticulum membrane"/>
    <property type="evidence" value="ECO:0007669"/>
    <property type="project" value="UniProtKB-SubCell"/>
</dbReference>
<dbReference type="NCBIfam" id="TIGR00803">
    <property type="entry name" value="nst"/>
    <property type="match status" value="1"/>
</dbReference>
<feature type="transmembrane region" description="Helical" evidence="7">
    <location>
        <begin position="216"/>
        <end position="237"/>
    </location>
</feature>
<evidence type="ECO:0000256" key="5">
    <source>
        <dbReference type="ARBA" id="ARBA00022989"/>
    </source>
</evidence>
<keyword evidence="4 7" id="KW-0812">Transmembrane</keyword>
<dbReference type="EMBL" id="KN832891">
    <property type="protein sequence ID" value="KIM94139.1"/>
    <property type="molecule type" value="Genomic_DNA"/>
</dbReference>
<dbReference type="FunCoup" id="A0A0C3GS82">
    <property type="interactions" value="611"/>
</dbReference>
<dbReference type="PANTHER" id="PTHR11132">
    <property type="entry name" value="SOLUTE CARRIER FAMILY 35"/>
    <property type="match status" value="1"/>
</dbReference>
<keyword evidence="7" id="KW-0762">Sugar transport</keyword>
<dbReference type="InterPro" id="IPR050186">
    <property type="entry name" value="TPT_transporter"/>
</dbReference>
<dbReference type="InterPro" id="IPR037185">
    <property type="entry name" value="EmrE-like"/>
</dbReference>
<name>A0A0C3GS82_OIDMZ</name>
<dbReference type="STRING" id="913774.A0A0C3GS82"/>
<evidence type="ECO:0000256" key="4">
    <source>
        <dbReference type="ARBA" id="ARBA00022692"/>
    </source>
</evidence>
<dbReference type="Proteomes" id="UP000054321">
    <property type="component" value="Unassembled WGS sequence"/>
</dbReference>
<feature type="compositionally biased region" description="Low complexity" evidence="8">
    <location>
        <begin position="375"/>
        <end position="392"/>
    </location>
</feature>
<keyword evidence="7" id="KW-0256">Endoplasmic reticulum</keyword>
<dbReference type="SUPFAM" id="SSF103481">
    <property type="entry name" value="Multidrug resistance efflux transporter EmrE"/>
    <property type="match status" value="1"/>
</dbReference>
<keyword evidence="7" id="KW-0333">Golgi apparatus</keyword>
<comment type="subcellular location">
    <subcellularLocation>
        <location evidence="7">Golgi apparatus membrane</location>
        <topology evidence="7">Multi-pass membrane protein</topology>
    </subcellularLocation>
    <subcellularLocation>
        <location evidence="7">Cytoplasmic vesicle membrane</location>
        <topology evidence="7">Multi-pass membrane protein</topology>
    </subcellularLocation>
    <subcellularLocation>
        <location evidence="7">Endoplasmic reticulum membrane</location>
        <topology evidence="7">Multi-pass membrane protein</topology>
    </subcellularLocation>
</comment>
<feature type="transmembrane region" description="Helical" evidence="7">
    <location>
        <begin position="172"/>
        <end position="196"/>
    </location>
</feature>
<comment type="subunit">
    <text evidence="3 7">Homooligomer.</text>
</comment>
<dbReference type="GO" id="GO:0030659">
    <property type="term" value="C:cytoplasmic vesicle membrane"/>
    <property type="evidence" value="ECO:0007669"/>
    <property type="project" value="UniProtKB-SubCell"/>
</dbReference>
<protein>
    <recommendedName>
        <fullName evidence="7">GDP-mannose transporter</fullName>
        <shortName evidence="7">GMT</shortName>
    </recommendedName>
</protein>
<evidence type="ECO:0000256" key="3">
    <source>
        <dbReference type="ARBA" id="ARBA00011182"/>
    </source>
</evidence>
<comment type="similarity">
    <text evidence="2 7">Belongs to the TPT transporter family. SLC35D subfamily.</text>
</comment>
<proteinExistence type="inferred from homology"/>
<evidence type="ECO:0000256" key="7">
    <source>
        <dbReference type="RuleBase" id="RU367097"/>
    </source>
</evidence>
<feature type="transmembrane region" description="Helical" evidence="7">
    <location>
        <begin position="145"/>
        <end position="165"/>
    </location>
</feature>
<reference evidence="9 10" key="1">
    <citation type="submission" date="2014-04" db="EMBL/GenBank/DDBJ databases">
        <authorList>
            <consortium name="DOE Joint Genome Institute"/>
            <person name="Kuo A."/>
            <person name="Martino E."/>
            <person name="Perotto S."/>
            <person name="Kohler A."/>
            <person name="Nagy L.G."/>
            <person name="Floudas D."/>
            <person name="Copeland A."/>
            <person name="Barry K.W."/>
            <person name="Cichocki N."/>
            <person name="Veneault-Fourrey C."/>
            <person name="LaButti K."/>
            <person name="Lindquist E.A."/>
            <person name="Lipzen A."/>
            <person name="Lundell T."/>
            <person name="Morin E."/>
            <person name="Murat C."/>
            <person name="Sun H."/>
            <person name="Tunlid A."/>
            <person name="Henrissat B."/>
            <person name="Grigoriev I.V."/>
            <person name="Hibbett D.S."/>
            <person name="Martin F."/>
            <person name="Nordberg H.P."/>
            <person name="Cantor M.N."/>
            <person name="Hua S.X."/>
        </authorList>
    </citation>
    <scope>NUCLEOTIDE SEQUENCE [LARGE SCALE GENOMIC DNA]</scope>
    <source>
        <strain evidence="9 10">Zn</strain>
    </source>
</reference>
<evidence type="ECO:0000256" key="2">
    <source>
        <dbReference type="ARBA" id="ARBA00010425"/>
    </source>
</evidence>
<comment type="function">
    <text evidence="1 7">Involved in the import of GDP-mannose from the cytoplasm into the Golgi lumen.</text>
</comment>
<feature type="transmembrane region" description="Helical" evidence="7">
    <location>
        <begin position="341"/>
        <end position="360"/>
    </location>
</feature>
<evidence type="ECO:0000313" key="9">
    <source>
        <dbReference type="EMBL" id="KIM94139.1"/>
    </source>
</evidence>
<reference evidence="10" key="2">
    <citation type="submission" date="2015-01" db="EMBL/GenBank/DDBJ databases">
        <title>Evolutionary Origins and Diversification of the Mycorrhizal Mutualists.</title>
        <authorList>
            <consortium name="DOE Joint Genome Institute"/>
            <consortium name="Mycorrhizal Genomics Consortium"/>
            <person name="Kohler A."/>
            <person name="Kuo A."/>
            <person name="Nagy L.G."/>
            <person name="Floudas D."/>
            <person name="Copeland A."/>
            <person name="Barry K.W."/>
            <person name="Cichocki N."/>
            <person name="Veneault-Fourrey C."/>
            <person name="LaButti K."/>
            <person name="Lindquist E.A."/>
            <person name="Lipzen A."/>
            <person name="Lundell T."/>
            <person name="Morin E."/>
            <person name="Murat C."/>
            <person name="Riley R."/>
            <person name="Ohm R."/>
            <person name="Sun H."/>
            <person name="Tunlid A."/>
            <person name="Henrissat B."/>
            <person name="Grigoriev I.V."/>
            <person name="Hibbett D.S."/>
            <person name="Martin F."/>
        </authorList>
    </citation>
    <scope>NUCLEOTIDE SEQUENCE [LARGE SCALE GENOMIC DNA]</scope>
    <source>
        <strain evidence="10">Zn</strain>
    </source>
</reference>
<organism evidence="9 10">
    <name type="scientific">Oidiodendron maius (strain Zn)</name>
    <dbReference type="NCBI Taxonomy" id="913774"/>
    <lineage>
        <taxon>Eukaryota</taxon>
        <taxon>Fungi</taxon>
        <taxon>Dikarya</taxon>
        <taxon>Ascomycota</taxon>
        <taxon>Pezizomycotina</taxon>
        <taxon>Leotiomycetes</taxon>
        <taxon>Leotiomycetes incertae sedis</taxon>
        <taxon>Myxotrichaceae</taxon>
        <taxon>Oidiodendron</taxon>
    </lineage>
</organism>